<dbReference type="EMBL" id="AQPN01000086">
    <property type="protein sequence ID" value="EOR94371.1"/>
    <property type="molecule type" value="Genomic_DNA"/>
</dbReference>
<organism evidence="1 2">
    <name type="scientific">Arcticibacter svalbardensis MN12-7</name>
    <dbReference type="NCBI Taxonomy" id="1150600"/>
    <lineage>
        <taxon>Bacteria</taxon>
        <taxon>Pseudomonadati</taxon>
        <taxon>Bacteroidota</taxon>
        <taxon>Sphingobacteriia</taxon>
        <taxon>Sphingobacteriales</taxon>
        <taxon>Sphingobacteriaceae</taxon>
        <taxon>Arcticibacter</taxon>
    </lineage>
</organism>
<dbReference type="STRING" id="1150600.ADIARSV_2453"/>
<comment type="caution">
    <text evidence="1">The sequence shown here is derived from an EMBL/GenBank/DDBJ whole genome shotgun (WGS) entry which is preliminary data.</text>
</comment>
<gene>
    <name evidence="1" type="ORF">ADIARSV_2453</name>
</gene>
<protein>
    <submittedName>
        <fullName evidence="1">Uncharacterized protein</fullName>
    </submittedName>
</protein>
<evidence type="ECO:0000313" key="2">
    <source>
        <dbReference type="Proteomes" id="UP000014174"/>
    </source>
</evidence>
<accession>R9GRL8</accession>
<reference evidence="1 2" key="1">
    <citation type="journal article" date="2013" name="Genome Announc.">
        <title>Draft Genome Sequence of Arcticibacter svalbardensis Strain MN12-7T, a Member of the Family Sphingobacteriaceae Isolated from an Arctic Soil Sample.</title>
        <authorList>
            <person name="Shivaji S."/>
            <person name="Ara S."/>
            <person name="Prasad S."/>
            <person name="Manasa B.P."/>
            <person name="Begum Z."/>
            <person name="Singh A."/>
            <person name="Kumar Pinnaka A."/>
        </authorList>
    </citation>
    <scope>NUCLEOTIDE SEQUENCE [LARGE SCALE GENOMIC DNA]</scope>
    <source>
        <strain evidence="1 2">MN12-7</strain>
    </source>
</reference>
<dbReference type="AlphaFoldDB" id="R9GRL8"/>
<dbReference type="Proteomes" id="UP000014174">
    <property type="component" value="Unassembled WGS sequence"/>
</dbReference>
<proteinExistence type="predicted"/>
<keyword evidence="2" id="KW-1185">Reference proteome</keyword>
<dbReference type="eggNOG" id="ENOG5032W49">
    <property type="taxonomic scope" value="Bacteria"/>
</dbReference>
<sequence>MQYLKRYTYNFKFEPNQLDMKKTIYLLAISFLFSIQVFSQDKIYKKNGEVVEAKVIEIGEAEIKYKVFTDQDGPTYSVDKDRIAKILYHNGREETYLNSLKDTSLYTGQAKKAIKLNFLSPLIGYTQLSYEQNLKPGRSYELTMGIIGLGKRQKTEEYNYYSDGPSTSNTYYRKAAGVFLGAGYKFVKLPNFVRNGDKYSHLLQGAYAKPEFILGGYSQVPAENSFYEQSTNRIDEKETILFGAFIINLGKQWILGDSFLLDLYVGMGYAIDNEDNSTYDSYNGNHFGLNIAGDSGIGFTGGLKVGLLLNKKKK</sequence>
<name>R9GRL8_9SPHI</name>
<evidence type="ECO:0000313" key="1">
    <source>
        <dbReference type="EMBL" id="EOR94371.1"/>
    </source>
</evidence>